<evidence type="ECO:0000256" key="2">
    <source>
        <dbReference type="SAM" id="Phobius"/>
    </source>
</evidence>
<dbReference type="EMBL" id="JAGXOE010000145">
    <property type="protein sequence ID" value="MBS4104311.1"/>
    <property type="molecule type" value="Genomic_DNA"/>
</dbReference>
<feature type="transmembrane region" description="Helical" evidence="2">
    <location>
        <begin position="162"/>
        <end position="183"/>
    </location>
</feature>
<sequence>MTPVRSARSPAVFMGAMTVLWSVLSLRAVPVVGAVLAVAGAGVMVSAVALARGRGRADAAATTGPGSSGRTGRPRAGGASRSVFRTAVAAEIVAALIAVVSLNRTGHSQYIAPAIALIVALHFFVFLLDGPQPMHVATGTVAAGTAIGLIAAGVVTPGTGQAIAGGALALCTLGYGLGFLRILADSHRSTTDPGTARN</sequence>
<reference evidence="3 4" key="1">
    <citation type="submission" date="2021-04" db="EMBL/GenBank/DDBJ databases">
        <title>Whole genome sequence analysis of a thiophenic sulfur metabolizing bacteria.</title>
        <authorList>
            <person name="Akhtar N."/>
            <person name="Akram J."/>
            <person name="Aslam A."/>
        </authorList>
    </citation>
    <scope>NUCLEOTIDE SEQUENCE [LARGE SCALE GENOMIC DNA]</scope>
    <source>
        <strain evidence="3 4">3OW</strain>
    </source>
</reference>
<feature type="transmembrane region" description="Helical" evidence="2">
    <location>
        <begin position="135"/>
        <end position="156"/>
    </location>
</feature>
<feature type="transmembrane region" description="Helical" evidence="2">
    <location>
        <begin position="83"/>
        <end position="102"/>
    </location>
</feature>
<protein>
    <recommendedName>
        <fullName evidence="5">Integral membrane protein</fullName>
    </recommendedName>
</protein>
<accession>A0ABS5NJ45</accession>
<evidence type="ECO:0000313" key="3">
    <source>
        <dbReference type="EMBL" id="MBS4104311.1"/>
    </source>
</evidence>
<keyword evidence="2" id="KW-1133">Transmembrane helix</keyword>
<keyword evidence="2" id="KW-0812">Transmembrane</keyword>
<feature type="transmembrane region" description="Helical" evidence="2">
    <location>
        <begin position="108"/>
        <end position="128"/>
    </location>
</feature>
<gene>
    <name evidence="3" type="ORF">KFZ73_24160</name>
</gene>
<evidence type="ECO:0008006" key="5">
    <source>
        <dbReference type="Google" id="ProtNLM"/>
    </source>
</evidence>
<evidence type="ECO:0000256" key="1">
    <source>
        <dbReference type="SAM" id="MobiDB-lite"/>
    </source>
</evidence>
<feature type="transmembrane region" description="Helical" evidence="2">
    <location>
        <begin position="30"/>
        <end position="51"/>
    </location>
</feature>
<proteinExistence type="predicted"/>
<keyword evidence="4" id="KW-1185">Reference proteome</keyword>
<keyword evidence="2" id="KW-0472">Membrane</keyword>
<name>A0ABS5NJ45_TSUPA</name>
<feature type="region of interest" description="Disordered" evidence="1">
    <location>
        <begin position="58"/>
        <end position="78"/>
    </location>
</feature>
<feature type="transmembrane region" description="Helical" evidence="2">
    <location>
        <begin position="7"/>
        <end position="24"/>
    </location>
</feature>
<dbReference type="Proteomes" id="UP000676853">
    <property type="component" value="Unassembled WGS sequence"/>
</dbReference>
<evidence type="ECO:0000313" key="4">
    <source>
        <dbReference type="Proteomes" id="UP000676853"/>
    </source>
</evidence>
<comment type="caution">
    <text evidence="3">The sequence shown here is derived from an EMBL/GenBank/DDBJ whole genome shotgun (WGS) entry which is preliminary data.</text>
</comment>
<dbReference type="RefSeq" id="WP_212555370.1">
    <property type="nucleotide sequence ID" value="NZ_JAGXOE010000145.1"/>
</dbReference>
<organism evidence="3 4">
    <name type="scientific">Tsukamurella paurometabola</name>
    <name type="common">Corynebacterium paurometabolum</name>
    <dbReference type="NCBI Taxonomy" id="2061"/>
    <lineage>
        <taxon>Bacteria</taxon>
        <taxon>Bacillati</taxon>
        <taxon>Actinomycetota</taxon>
        <taxon>Actinomycetes</taxon>
        <taxon>Mycobacteriales</taxon>
        <taxon>Tsukamurellaceae</taxon>
        <taxon>Tsukamurella</taxon>
    </lineage>
</organism>